<dbReference type="InterPro" id="IPR035897">
    <property type="entry name" value="Toll_tir_struct_dom_sf"/>
</dbReference>
<organism evidence="2 3">
    <name type="scientific">Ciona intestinalis</name>
    <name type="common">Transparent sea squirt</name>
    <name type="synonym">Ascidia intestinalis</name>
    <dbReference type="NCBI Taxonomy" id="7719"/>
    <lineage>
        <taxon>Eukaryota</taxon>
        <taxon>Metazoa</taxon>
        <taxon>Chordata</taxon>
        <taxon>Tunicata</taxon>
        <taxon>Ascidiacea</taxon>
        <taxon>Phlebobranchia</taxon>
        <taxon>Cionidae</taxon>
        <taxon>Ciona</taxon>
    </lineage>
</organism>
<feature type="domain" description="TIR" evidence="1">
    <location>
        <begin position="1"/>
        <end position="82"/>
    </location>
</feature>
<sequence length="116" mass="13610">MAEKAIQSMSECHRVIIILTSEYIKDNWSVFSLQQSFMKMIDSGRKVIFILVPGIQEFTKQKGSENETCRMIDRAIKLNDSILWSDNKHFNKNKFKLMLEKAMPKVRPNNRKGEKE</sequence>
<dbReference type="InterPro" id="IPR000157">
    <property type="entry name" value="TIR_dom"/>
</dbReference>
<evidence type="ECO:0000313" key="3">
    <source>
        <dbReference type="Proteomes" id="UP000008144"/>
    </source>
</evidence>
<dbReference type="Gene3D" id="3.40.50.10140">
    <property type="entry name" value="Toll/interleukin-1 receptor homology (TIR) domain"/>
    <property type="match status" value="1"/>
</dbReference>
<reference evidence="2" key="4">
    <citation type="submission" date="2025-09" db="UniProtKB">
        <authorList>
            <consortium name="Ensembl"/>
        </authorList>
    </citation>
    <scope>IDENTIFICATION</scope>
</reference>
<keyword evidence="3" id="KW-1185">Reference proteome</keyword>
<dbReference type="HOGENOM" id="CLU_2290676_0_0_1"/>
<reference evidence="3" key="1">
    <citation type="journal article" date="2002" name="Science">
        <title>The draft genome of Ciona intestinalis: insights into chordate and vertebrate origins.</title>
        <authorList>
            <person name="Dehal P."/>
            <person name="Satou Y."/>
            <person name="Campbell R.K."/>
            <person name="Chapman J."/>
            <person name="Degnan B."/>
            <person name="De Tomaso A."/>
            <person name="Davidson B."/>
            <person name="Di Gregorio A."/>
            <person name="Gelpke M."/>
            <person name="Goodstein D.M."/>
            <person name="Harafuji N."/>
            <person name="Hastings K.E."/>
            <person name="Ho I."/>
            <person name="Hotta K."/>
            <person name="Huang W."/>
            <person name="Kawashima T."/>
            <person name="Lemaire P."/>
            <person name="Martinez D."/>
            <person name="Meinertzhagen I.A."/>
            <person name="Necula S."/>
            <person name="Nonaka M."/>
            <person name="Putnam N."/>
            <person name="Rash S."/>
            <person name="Saiga H."/>
            <person name="Satake M."/>
            <person name="Terry A."/>
            <person name="Yamada L."/>
            <person name="Wang H.G."/>
            <person name="Awazu S."/>
            <person name="Azumi K."/>
            <person name="Boore J."/>
            <person name="Branno M."/>
            <person name="Chin-Bow S."/>
            <person name="DeSantis R."/>
            <person name="Doyle S."/>
            <person name="Francino P."/>
            <person name="Keys D.N."/>
            <person name="Haga S."/>
            <person name="Hayashi H."/>
            <person name="Hino K."/>
            <person name="Imai K.S."/>
            <person name="Inaba K."/>
            <person name="Kano S."/>
            <person name="Kobayashi K."/>
            <person name="Kobayashi M."/>
            <person name="Lee B.I."/>
            <person name="Makabe K.W."/>
            <person name="Manohar C."/>
            <person name="Matassi G."/>
            <person name="Medina M."/>
            <person name="Mochizuki Y."/>
            <person name="Mount S."/>
            <person name="Morishita T."/>
            <person name="Miura S."/>
            <person name="Nakayama A."/>
            <person name="Nishizaka S."/>
            <person name="Nomoto H."/>
            <person name="Ohta F."/>
            <person name="Oishi K."/>
            <person name="Rigoutsos I."/>
            <person name="Sano M."/>
            <person name="Sasaki A."/>
            <person name="Sasakura Y."/>
            <person name="Shoguchi E."/>
            <person name="Shin-i T."/>
            <person name="Spagnuolo A."/>
            <person name="Stainier D."/>
            <person name="Suzuki M.M."/>
            <person name="Tassy O."/>
            <person name="Takatori N."/>
            <person name="Tokuoka M."/>
            <person name="Yagi K."/>
            <person name="Yoshizaki F."/>
            <person name="Wada S."/>
            <person name="Zhang C."/>
            <person name="Hyatt P.D."/>
            <person name="Larimer F."/>
            <person name="Detter C."/>
            <person name="Doggett N."/>
            <person name="Glavina T."/>
            <person name="Hawkins T."/>
            <person name="Richardson P."/>
            <person name="Lucas S."/>
            <person name="Kohara Y."/>
            <person name="Levine M."/>
            <person name="Satoh N."/>
            <person name="Rokhsar D.S."/>
        </authorList>
    </citation>
    <scope>NUCLEOTIDE SEQUENCE [LARGE SCALE GENOMIC DNA]</scope>
</reference>
<dbReference type="Ensembl" id="ENSCINT00000034594.1">
    <property type="protein sequence ID" value="ENSCINP00000033883.1"/>
    <property type="gene ID" value="ENSCING00000021657.1"/>
</dbReference>
<accession>H2XW49</accession>
<protein>
    <recommendedName>
        <fullName evidence="1">TIR domain-containing protein</fullName>
    </recommendedName>
</protein>
<dbReference type="EMBL" id="EAAA01001272">
    <property type="status" value="NOT_ANNOTATED_CDS"/>
    <property type="molecule type" value="Genomic_DNA"/>
</dbReference>
<dbReference type="Pfam" id="PF01582">
    <property type="entry name" value="TIR"/>
    <property type="match status" value="1"/>
</dbReference>
<name>H2XW49_CIOIN</name>
<dbReference type="GO" id="GO:0007165">
    <property type="term" value="P:signal transduction"/>
    <property type="evidence" value="ECO:0007669"/>
    <property type="project" value="InterPro"/>
</dbReference>
<reference evidence="2" key="3">
    <citation type="submission" date="2025-08" db="UniProtKB">
        <authorList>
            <consortium name="Ensembl"/>
        </authorList>
    </citation>
    <scope>IDENTIFICATION</scope>
</reference>
<evidence type="ECO:0000259" key="1">
    <source>
        <dbReference type="PROSITE" id="PS50104"/>
    </source>
</evidence>
<reference evidence="2" key="2">
    <citation type="journal article" date="2008" name="Genome Biol.">
        <title>Improved genome assembly and evidence-based global gene model set for the chordate Ciona intestinalis: new insight into intron and operon populations.</title>
        <authorList>
            <person name="Satou Y."/>
            <person name="Mineta K."/>
            <person name="Ogasawara M."/>
            <person name="Sasakura Y."/>
            <person name="Shoguchi E."/>
            <person name="Ueno K."/>
            <person name="Yamada L."/>
            <person name="Matsumoto J."/>
            <person name="Wasserscheid J."/>
            <person name="Dewar K."/>
            <person name="Wiley G.B."/>
            <person name="Macmil S.L."/>
            <person name="Roe B.A."/>
            <person name="Zeller R.W."/>
            <person name="Hastings K.E."/>
            <person name="Lemaire P."/>
            <person name="Lindquist E."/>
            <person name="Endo T."/>
            <person name="Hotta K."/>
            <person name="Inaba K."/>
        </authorList>
    </citation>
    <scope>NUCLEOTIDE SEQUENCE [LARGE SCALE GENOMIC DNA]</scope>
    <source>
        <strain evidence="2">wild type</strain>
    </source>
</reference>
<dbReference type="InParanoid" id="H2XW49"/>
<dbReference type="Proteomes" id="UP000008144">
    <property type="component" value="Chromosome 14"/>
</dbReference>
<evidence type="ECO:0000313" key="2">
    <source>
        <dbReference type="Ensembl" id="ENSCINP00000033883.1"/>
    </source>
</evidence>
<dbReference type="AlphaFoldDB" id="H2XW49"/>
<dbReference type="PROSITE" id="PS50104">
    <property type="entry name" value="TIR"/>
    <property type="match status" value="1"/>
</dbReference>
<proteinExistence type="predicted"/>
<dbReference type="SUPFAM" id="SSF52200">
    <property type="entry name" value="Toll/Interleukin receptor TIR domain"/>
    <property type="match status" value="1"/>
</dbReference>